<gene>
    <name evidence="3" type="ORF">V8G54_004731</name>
</gene>
<feature type="region of interest" description="Disordered" evidence="2">
    <location>
        <begin position="276"/>
        <end position="304"/>
    </location>
</feature>
<keyword evidence="1" id="KW-0175">Coiled coil</keyword>
<keyword evidence="4" id="KW-1185">Reference proteome</keyword>
<name>A0AAQ3PED3_VIGMU</name>
<dbReference type="EMBL" id="CP144700">
    <property type="protein sequence ID" value="WVZ26187.1"/>
    <property type="molecule type" value="Genomic_DNA"/>
</dbReference>
<proteinExistence type="predicted"/>
<reference evidence="3 4" key="1">
    <citation type="journal article" date="2023" name="Life. Sci Alliance">
        <title>Evolutionary insights into 3D genome organization and epigenetic landscape of Vigna mungo.</title>
        <authorList>
            <person name="Junaid A."/>
            <person name="Singh B."/>
            <person name="Bhatia S."/>
        </authorList>
    </citation>
    <scope>NUCLEOTIDE SEQUENCE [LARGE SCALE GENOMIC DNA]</scope>
    <source>
        <strain evidence="3">Urdbean</strain>
    </source>
</reference>
<evidence type="ECO:0000313" key="4">
    <source>
        <dbReference type="Proteomes" id="UP001374535"/>
    </source>
</evidence>
<evidence type="ECO:0000256" key="2">
    <source>
        <dbReference type="SAM" id="MobiDB-lite"/>
    </source>
</evidence>
<organism evidence="3 4">
    <name type="scientific">Vigna mungo</name>
    <name type="common">Black gram</name>
    <name type="synonym">Phaseolus mungo</name>
    <dbReference type="NCBI Taxonomy" id="3915"/>
    <lineage>
        <taxon>Eukaryota</taxon>
        <taxon>Viridiplantae</taxon>
        <taxon>Streptophyta</taxon>
        <taxon>Embryophyta</taxon>
        <taxon>Tracheophyta</taxon>
        <taxon>Spermatophyta</taxon>
        <taxon>Magnoliopsida</taxon>
        <taxon>eudicotyledons</taxon>
        <taxon>Gunneridae</taxon>
        <taxon>Pentapetalae</taxon>
        <taxon>rosids</taxon>
        <taxon>fabids</taxon>
        <taxon>Fabales</taxon>
        <taxon>Fabaceae</taxon>
        <taxon>Papilionoideae</taxon>
        <taxon>50 kb inversion clade</taxon>
        <taxon>NPAAA clade</taxon>
        <taxon>indigoferoid/millettioid clade</taxon>
        <taxon>Phaseoleae</taxon>
        <taxon>Vigna</taxon>
    </lineage>
</organism>
<dbReference type="AlphaFoldDB" id="A0AAQ3PED3"/>
<sequence>MEYWKILSPSEEHVPSIVFVMDALPLEDQRIIGILEKLPQSIQPNILLGEDDLFHYIKGQMDEEAKEVGRLIPIKLRGVGKERKRLRTELLNASKEAFVSPSTISGDKSLDLGELEGPLICMRQGVTFRIDKHELKVVNEVDIKSQFIVLSHRIVNMAHKEMLGDDKKKLLEEEDQQKKIWKKKAKEEVNELKDEASALKFSLKEKEESEQATKTEIKELYKYIFVEYKKGSSIKRCQQLTLGLMGTKIFMRGNDTMYAAKEVEDVAAKEDVEEGFREEATQVSPSPQVEPMVVEVENDDETNQ</sequence>
<protein>
    <submittedName>
        <fullName evidence="3">Uncharacterized protein</fullName>
    </submittedName>
</protein>
<evidence type="ECO:0000313" key="3">
    <source>
        <dbReference type="EMBL" id="WVZ26187.1"/>
    </source>
</evidence>
<accession>A0AAQ3PED3</accession>
<dbReference type="Proteomes" id="UP001374535">
    <property type="component" value="Chromosome 1"/>
</dbReference>
<evidence type="ECO:0000256" key="1">
    <source>
        <dbReference type="SAM" id="Coils"/>
    </source>
</evidence>
<feature type="coiled-coil region" evidence="1">
    <location>
        <begin position="171"/>
        <end position="209"/>
    </location>
</feature>